<accession>A0AAW0T3X6</accession>
<keyword evidence="3" id="KW-1185">Reference proteome</keyword>
<feature type="region of interest" description="Disordered" evidence="1">
    <location>
        <begin position="88"/>
        <end position="279"/>
    </location>
</feature>
<organism evidence="2 3">
    <name type="scientific">Scylla paramamosain</name>
    <name type="common">Mud crab</name>
    <dbReference type="NCBI Taxonomy" id="85552"/>
    <lineage>
        <taxon>Eukaryota</taxon>
        <taxon>Metazoa</taxon>
        <taxon>Ecdysozoa</taxon>
        <taxon>Arthropoda</taxon>
        <taxon>Crustacea</taxon>
        <taxon>Multicrustacea</taxon>
        <taxon>Malacostraca</taxon>
        <taxon>Eumalacostraca</taxon>
        <taxon>Eucarida</taxon>
        <taxon>Decapoda</taxon>
        <taxon>Pleocyemata</taxon>
        <taxon>Brachyura</taxon>
        <taxon>Eubrachyura</taxon>
        <taxon>Portunoidea</taxon>
        <taxon>Portunidae</taxon>
        <taxon>Portuninae</taxon>
        <taxon>Scylla</taxon>
    </lineage>
</organism>
<gene>
    <name evidence="2" type="ORF">O3P69_015231</name>
</gene>
<dbReference type="EMBL" id="JARAKH010000039">
    <property type="protein sequence ID" value="KAK8382121.1"/>
    <property type="molecule type" value="Genomic_DNA"/>
</dbReference>
<feature type="compositionally biased region" description="Low complexity" evidence="1">
    <location>
        <begin position="400"/>
        <end position="415"/>
    </location>
</feature>
<evidence type="ECO:0000313" key="3">
    <source>
        <dbReference type="Proteomes" id="UP001487740"/>
    </source>
</evidence>
<feature type="region of interest" description="Disordered" evidence="1">
    <location>
        <begin position="1"/>
        <end position="76"/>
    </location>
</feature>
<feature type="compositionally biased region" description="Polar residues" evidence="1">
    <location>
        <begin position="107"/>
        <end position="116"/>
    </location>
</feature>
<reference evidence="2 3" key="1">
    <citation type="submission" date="2023-03" db="EMBL/GenBank/DDBJ databases">
        <title>High-quality genome of Scylla paramamosain provides insights in environmental adaptation.</title>
        <authorList>
            <person name="Zhang L."/>
        </authorList>
    </citation>
    <scope>NUCLEOTIDE SEQUENCE [LARGE SCALE GENOMIC DNA]</scope>
    <source>
        <strain evidence="2">LZ_2023a</strain>
        <tissue evidence="2">Muscle</tissue>
    </source>
</reference>
<feature type="compositionally biased region" description="Low complexity" evidence="1">
    <location>
        <begin position="88"/>
        <end position="106"/>
    </location>
</feature>
<evidence type="ECO:0000256" key="1">
    <source>
        <dbReference type="SAM" id="MobiDB-lite"/>
    </source>
</evidence>
<feature type="compositionally biased region" description="Low complexity" evidence="1">
    <location>
        <begin position="125"/>
        <end position="145"/>
    </location>
</feature>
<proteinExistence type="predicted"/>
<protein>
    <submittedName>
        <fullName evidence="2">Uncharacterized protein</fullName>
    </submittedName>
</protein>
<evidence type="ECO:0000313" key="2">
    <source>
        <dbReference type="EMBL" id="KAK8382121.1"/>
    </source>
</evidence>
<sequence>MSQRGTRPRSWCPRGDSPLRVPETANLPSPVATPGLQGLPPAVASPRSTPTPFKLRRLSMGTERSGSPCAAPPSAATVLPALHMAAAQLEQQQQQQRQAAQQAAQQNTAHTDQNMTPLFKSPTPQQQQQQQQQEQQQQQQQSQQQYRNMTPTPQDGRPQSGVFYPMPQHPASPTPLQQNKEPRSPPSSRPGSVVFRERDIWSPPSSRPSSAMSREKDLRSPPPAFKPTPFLHSERDFRSPTPSRPFPFRQKEREPWSPTRPSPLAQRDRDPLSPPMGRPSPLTYERFAVRVWAFEGVTQCRILAGSGFSFTCADVLATVLASASRLASWVQVRRGVLSAECRVLSIVAAKRGHCRDARRCPHRLEAWCGQPGSLSVPVLMLASFSSCPPPSTSRLPQGTQSPRSPQSPRPSLLYRRGTRQTDTVPGKRMGASSSLTQCPVPPSPQLFRPRVEFCLRGGKSGSPLTGFGLPFRPYLRRPSPISPPPRSRLAPNCCITACRVWRSAGRRWLGLLRKNPSSEFRFVHPCNLQQAGVESPDARPRPRPPEAQVGLPTARCLTEDDEAQCSCYALCSVTVRSVTLSDCLLALHPPPQPHLSSQRRKQFKMPSVFMSTVDVRTANVATGRQGEAGRARAGQRADSVGGVEGARSSRKIYLASTLPMCWSPEALKPRGIRGENIYRLASMMRPM</sequence>
<feature type="compositionally biased region" description="Low complexity" evidence="1">
    <location>
        <begin position="65"/>
        <end position="76"/>
    </location>
</feature>
<name>A0AAW0T3X6_SCYPA</name>
<dbReference type="AlphaFoldDB" id="A0AAW0T3X6"/>
<feature type="region of interest" description="Disordered" evidence="1">
    <location>
        <begin position="389"/>
        <end position="439"/>
    </location>
</feature>
<dbReference type="Proteomes" id="UP001487740">
    <property type="component" value="Unassembled WGS sequence"/>
</dbReference>
<feature type="region of interest" description="Disordered" evidence="1">
    <location>
        <begin position="623"/>
        <end position="642"/>
    </location>
</feature>
<comment type="caution">
    <text evidence="2">The sequence shown here is derived from an EMBL/GenBank/DDBJ whole genome shotgun (WGS) entry which is preliminary data.</text>
</comment>